<dbReference type="SUPFAM" id="SSF63829">
    <property type="entry name" value="Calcium-dependent phosphotriesterase"/>
    <property type="match status" value="1"/>
</dbReference>
<dbReference type="EMBL" id="CAMGYJ010000008">
    <property type="protein sequence ID" value="CAI0453637.1"/>
    <property type="molecule type" value="Genomic_DNA"/>
</dbReference>
<protein>
    <submittedName>
        <fullName evidence="2">Uncharacterized protein</fullName>
    </submittedName>
</protein>
<dbReference type="PANTHER" id="PTHR31460">
    <property type="match status" value="1"/>
</dbReference>
<accession>A0AAV0N500</accession>
<dbReference type="GO" id="GO:0005783">
    <property type="term" value="C:endoplasmic reticulum"/>
    <property type="evidence" value="ECO:0007669"/>
    <property type="project" value="TreeGrafter"/>
</dbReference>
<sequence length="232" mass="24831">MLPFTSSSSSQISNPYPKPNRRKWAVQENQTRELAAEQGSRVGDGVKKSSEDGKAFADDVAVDAEGNAYVTDVAGNKIWKVGPDGQLISTITHPLFAPKQWYQSLVGLNGIVYHPDGYLLVIHTFTGNLFKIRLPDAVSVGLVHVEGSLAFGDGMALLSPTQLVVAGSSPSARLMESSDGWETAKVVGSFKGPSHRLSTAATVKDGKVYLSHMFGIGYPEKKHAIVEAVFSA</sequence>
<keyword evidence="3" id="KW-1185">Reference proteome</keyword>
<feature type="region of interest" description="Disordered" evidence="1">
    <location>
        <begin position="1"/>
        <end position="50"/>
    </location>
</feature>
<organism evidence="2 3">
    <name type="scientific">Linum tenue</name>
    <dbReference type="NCBI Taxonomy" id="586396"/>
    <lineage>
        <taxon>Eukaryota</taxon>
        <taxon>Viridiplantae</taxon>
        <taxon>Streptophyta</taxon>
        <taxon>Embryophyta</taxon>
        <taxon>Tracheophyta</taxon>
        <taxon>Spermatophyta</taxon>
        <taxon>Magnoliopsida</taxon>
        <taxon>eudicotyledons</taxon>
        <taxon>Gunneridae</taxon>
        <taxon>Pentapetalae</taxon>
        <taxon>rosids</taxon>
        <taxon>fabids</taxon>
        <taxon>Malpighiales</taxon>
        <taxon>Linaceae</taxon>
        <taxon>Linum</taxon>
    </lineage>
</organism>
<gene>
    <name evidence="2" type="ORF">LITE_LOCUS31657</name>
</gene>
<reference evidence="2" key="1">
    <citation type="submission" date="2022-08" db="EMBL/GenBank/DDBJ databases">
        <authorList>
            <person name="Gutierrez-Valencia J."/>
        </authorList>
    </citation>
    <scope>NUCLEOTIDE SEQUENCE</scope>
</reference>
<name>A0AAV0N500_9ROSI</name>
<dbReference type="InterPro" id="IPR053224">
    <property type="entry name" value="Sensory_adhesion_molecule"/>
</dbReference>
<dbReference type="PANTHER" id="PTHR31460:SF0">
    <property type="entry name" value="CALCIUM-DEPENDENT PHOSPHOTRIESTERASE SUPERFAMILY PROTEIN-RELATED"/>
    <property type="match status" value="1"/>
</dbReference>
<feature type="compositionally biased region" description="Low complexity" evidence="1">
    <location>
        <begin position="1"/>
        <end position="10"/>
    </location>
</feature>
<dbReference type="Gene3D" id="2.120.10.30">
    <property type="entry name" value="TolB, C-terminal domain"/>
    <property type="match status" value="1"/>
</dbReference>
<dbReference type="Proteomes" id="UP001154282">
    <property type="component" value="Unassembled WGS sequence"/>
</dbReference>
<dbReference type="InterPro" id="IPR011042">
    <property type="entry name" value="6-blade_b-propeller_TolB-like"/>
</dbReference>
<evidence type="ECO:0000256" key="1">
    <source>
        <dbReference type="SAM" id="MobiDB-lite"/>
    </source>
</evidence>
<dbReference type="AlphaFoldDB" id="A0AAV0N500"/>
<comment type="caution">
    <text evidence="2">The sequence shown here is derived from an EMBL/GenBank/DDBJ whole genome shotgun (WGS) entry which is preliminary data.</text>
</comment>
<evidence type="ECO:0000313" key="2">
    <source>
        <dbReference type="EMBL" id="CAI0453637.1"/>
    </source>
</evidence>
<evidence type="ECO:0000313" key="3">
    <source>
        <dbReference type="Proteomes" id="UP001154282"/>
    </source>
</evidence>
<proteinExistence type="predicted"/>